<evidence type="ECO:0000313" key="3">
    <source>
        <dbReference type="Proteomes" id="UP000001058"/>
    </source>
</evidence>
<evidence type="ECO:0000259" key="1">
    <source>
        <dbReference type="Pfam" id="PF05548"/>
    </source>
</evidence>
<dbReference type="Pfam" id="PF05548">
    <property type="entry name" value="Peptidase_M11"/>
    <property type="match status" value="1"/>
</dbReference>
<dbReference type="AlphaFoldDB" id="D8TY08"/>
<dbReference type="InterPro" id="IPR008752">
    <property type="entry name" value="Peptidase_M11"/>
</dbReference>
<sequence>MGCSFQVLRAVQHMCNRKLNEHGCMLRVLTRTYDIKVINIPLSDKRITATQCNKLKQGGRWCTMWAEVRVNNDPYVLMPEVNDGTLQRRCQHRARRALLTLEYLTVVSLLSSTRCGAEYDFSGYDPMADATVVPLQGQLLYRTTHPNGTWVLSVDMDNTYKLPRQPVNSELGVAVSPGLRIALVLCGFFEQLAVVPVGSEVAPTLLFVVLGFVIRIPANCVASKQSANTCVDITDVRMAAAGLPVLSATNQTIRLLVIVLSLNATSSCGAQRGASVEDVRNAFLSPGGYADFLGNCSYGKMVLDRQALTVVPQTGLCSQLIMSCNVDYISTVSRRRIPKAAMNVPSPVYTHLAYVLPNGTLQACQWSGLSELPGKQSWFADHPQVMTIARVAG</sequence>
<dbReference type="Proteomes" id="UP000001058">
    <property type="component" value="Unassembled WGS sequence"/>
</dbReference>
<proteinExistence type="predicted"/>
<feature type="domain" description="Peptidase M11 gametolysin" evidence="1">
    <location>
        <begin position="254"/>
        <end position="380"/>
    </location>
</feature>
<protein>
    <recommendedName>
        <fullName evidence="1">Peptidase M11 gametolysin domain-containing protein</fullName>
    </recommendedName>
</protein>
<dbReference type="KEGG" id="vcn:VOLCADRAFT_91812"/>
<accession>D8TY08</accession>
<dbReference type="GeneID" id="9615451"/>
<name>D8TY08_VOLCA</name>
<keyword evidence="3" id="KW-1185">Reference proteome</keyword>
<dbReference type="EMBL" id="GL378344">
    <property type="protein sequence ID" value="EFJ47467.1"/>
    <property type="molecule type" value="Genomic_DNA"/>
</dbReference>
<dbReference type="InParanoid" id="D8TY08"/>
<organism evidence="3">
    <name type="scientific">Volvox carteri f. nagariensis</name>
    <dbReference type="NCBI Taxonomy" id="3068"/>
    <lineage>
        <taxon>Eukaryota</taxon>
        <taxon>Viridiplantae</taxon>
        <taxon>Chlorophyta</taxon>
        <taxon>core chlorophytes</taxon>
        <taxon>Chlorophyceae</taxon>
        <taxon>CS clade</taxon>
        <taxon>Chlamydomonadales</taxon>
        <taxon>Volvocaceae</taxon>
        <taxon>Volvox</taxon>
    </lineage>
</organism>
<dbReference type="RefSeq" id="XP_002951291.1">
    <property type="nucleotide sequence ID" value="XM_002951245.1"/>
</dbReference>
<reference evidence="2 3" key="1">
    <citation type="journal article" date="2010" name="Science">
        <title>Genomic analysis of organismal complexity in the multicellular green alga Volvox carteri.</title>
        <authorList>
            <person name="Prochnik S.E."/>
            <person name="Umen J."/>
            <person name="Nedelcu A.M."/>
            <person name="Hallmann A."/>
            <person name="Miller S.M."/>
            <person name="Nishii I."/>
            <person name="Ferris P."/>
            <person name="Kuo A."/>
            <person name="Mitros T."/>
            <person name="Fritz-Laylin L.K."/>
            <person name="Hellsten U."/>
            <person name="Chapman J."/>
            <person name="Simakov O."/>
            <person name="Rensing S.A."/>
            <person name="Terry A."/>
            <person name="Pangilinan J."/>
            <person name="Kapitonov V."/>
            <person name="Jurka J."/>
            <person name="Salamov A."/>
            <person name="Shapiro H."/>
            <person name="Schmutz J."/>
            <person name="Grimwood J."/>
            <person name="Lindquist E."/>
            <person name="Lucas S."/>
            <person name="Grigoriev I.V."/>
            <person name="Schmitt R."/>
            <person name="Kirk D."/>
            <person name="Rokhsar D.S."/>
        </authorList>
    </citation>
    <scope>NUCLEOTIDE SEQUENCE [LARGE SCALE GENOMIC DNA]</scope>
    <source>
        <strain evidence="3">f. Nagariensis / Eve</strain>
    </source>
</reference>
<gene>
    <name evidence="2" type="ORF">VOLCADRAFT_91812</name>
</gene>
<evidence type="ECO:0000313" key="2">
    <source>
        <dbReference type="EMBL" id="EFJ47467.1"/>
    </source>
</evidence>